<feature type="non-terminal residue" evidence="2">
    <location>
        <position position="55"/>
    </location>
</feature>
<evidence type="ECO:0000313" key="3">
    <source>
        <dbReference type="Proteomes" id="UP000789831"/>
    </source>
</evidence>
<sequence length="55" mass="6318">EMLLLLLTVTYSKATLAMKEPNLLQEYFILPDPRSIPLTTVHLFLNMIGTDVLRE</sequence>
<protein>
    <submittedName>
        <fullName evidence="2">12699_t:CDS:1</fullName>
    </submittedName>
</protein>
<keyword evidence="1" id="KW-0732">Signal</keyword>
<organism evidence="2 3">
    <name type="scientific">Ambispora gerdemannii</name>
    <dbReference type="NCBI Taxonomy" id="144530"/>
    <lineage>
        <taxon>Eukaryota</taxon>
        <taxon>Fungi</taxon>
        <taxon>Fungi incertae sedis</taxon>
        <taxon>Mucoromycota</taxon>
        <taxon>Glomeromycotina</taxon>
        <taxon>Glomeromycetes</taxon>
        <taxon>Archaeosporales</taxon>
        <taxon>Ambisporaceae</taxon>
        <taxon>Ambispora</taxon>
    </lineage>
</organism>
<evidence type="ECO:0000313" key="2">
    <source>
        <dbReference type="EMBL" id="CAG8601625.1"/>
    </source>
</evidence>
<reference evidence="2" key="1">
    <citation type="submission" date="2021-06" db="EMBL/GenBank/DDBJ databases">
        <authorList>
            <person name="Kallberg Y."/>
            <person name="Tangrot J."/>
            <person name="Rosling A."/>
        </authorList>
    </citation>
    <scope>NUCLEOTIDE SEQUENCE</scope>
    <source>
        <strain evidence="2">MT106</strain>
    </source>
</reference>
<accession>A0A9N9CHD2</accession>
<keyword evidence="3" id="KW-1185">Reference proteome</keyword>
<dbReference type="AlphaFoldDB" id="A0A9N9CHD2"/>
<proteinExistence type="predicted"/>
<feature type="signal peptide" evidence="1">
    <location>
        <begin position="1"/>
        <end position="17"/>
    </location>
</feature>
<evidence type="ECO:0000256" key="1">
    <source>
        <dbReference type="SAM" id="SignalP"/>
    </source>
</evidence>
<dbReference type="Proteomes" id="UP000789831">
    <property type="component" value="Unassembled WGS sequence"/>
</dbReference>
<name>A0A9N9CHD2_9GLOM</name>
<feature type="chain" id="PRO_5040273555" evidence="1">
    <location>
        <begin position="18"/>
        <end position="55"/>
    </location>
</feature>
<dbReference type="EMBL" id="CAJVPL010002172">
    <property type="protein sequence ID" value="CAG8601625.1"/>
    <property type="molecule type" value="Genomic_DNA"/>
</dbReference>
<gene>
    <name evidence="2" type="ORF">AGERDE_LOCUS9133</name>
</gene>
<comment type="caution">
    <text evidence="2">The sequence shown here is derived from an EMBL/GenBank/DDBJ whole genome shotgun (WGS) entry which is preliminary data.</text>
</comment>